<keyword evidence="2" id="KW-1185">Reference proteome</keyword>
<protein>
    <submittedName>
        <fullName evidence="3">NADAR domain-containing protein</fullName>
    </submittedName>
</protein>
<dbReference type="Pfam" id="PF08719">
    <property type="entry name" value="NADAR"/>
    <property type="match status" value="1"/>
</dbReference>
<dbReference type="Gene3D" id="1.10.357.40">
    <property type="entry name" value="YbiA-like"/>
    <property type="match status" value="1"/>
</dbReference>
<dbReference type="Proteomes" id="UP000887569">
    <property type="component" value="Unplaced"/>
</dbReference>
<proteinExistence type="predicted"/>
<dbReference type="InterPro" id="IPR037238">
    <property type="entry name" value="YbiA-like_sf"/>
</dbReference>
<reference evidence="3" key="1">
    <citation type="submission" date="2022-11" db="UniProtKB">
        <authorList>
            <consortium name="WormBaseParasite"/>
        </authorList>
    </citation>
    <scope>IDENTIFICATION</scope>
</reference>
<accession>A0A915B6S8</accession>
<evidence type="ECO:0000313" key="3">
    <source>
        <dbReference type="WBParaSite" id="PgR029_g036_t06"/>
    </source>
</evidence>
<feature type="domain" description="NADAR" evidence="1">
    <location>
        <begin position="18"/>
        <end position="103"/>
    </location>
</feature>
<dbReference type="AlphaFoldDB" id="A0A915B6S8"/>
<evidence type="ECO:0000313" key="2">
    <source>
        <dbReference type="Proteomes" id="UP000887569"/>
    </source>
</evidence>
<name>A0A915B6S8_PARUN</name>
<organism evidence="2 3">
    <name type="scientific">Parascaris univalens</name>
    <name type="common">Nematode worm</name>
    <dbReference type="NCBI Taxonomy" id="6257"/>
    <lineage>
        <taxon>Eukaryota</taxon>
        <taxon>Metazoa</taxon>
        <taxon>Ecdysozoa</taxon>
        <taxon>Nematoda</taxon>
        <taxon>Chromadorea</taxon>
        <taxon>Rhabditida</taxon>
        <taxon>Spirurina</taxon>
        <taxon>Ascaridomorpha</taxon>
        <taxon>Ascaridoidea</taxon>
        <taxon>Ascarididae</taxon>
        <taxon>Parascaris</taxon>
    </lineage>
</organism>
<evidence type="ECO:0000259" key="1">
    <source>
        <dbReference type="Pfam" id="PF08719"/>
    </source>
</evidence>
<dbReference type="SUPFAM" id="SSF143990">
    <property type="entry name" value="YbiA-like"/>
    <property type="match status" value="1"/>
</dbReference>
<dbReference type="WBParaSite" id="PgR029_g036_t06">
    <property type="protein sequence ID" value="PgR029_g036_t06"/>
    <property type="gene ID" value="PgR029_g036"/>
</dbReference>
<dbReference type="InterPro" id="IPR012816">
    <property type="entry name" value="NADAR"/>
</dbReference>
<sequence length="103" mass="11879">NLGYVDDGDRTIRGWSSMYRKALLFGDIEIAKAIMMEREPRKVKALSLSLRKYNGTKWNAMNDEEMRRGLVAKFAQNDHLRRMLLLTGDSLIAECSGKERIWG</sequence>
<dbReference type="CDD" id="cd15457">
    <property type="entry name" value="NADAR"/>
    <property type="match status" value="1"/>
</dbReference>